<evidence type="ECO:0000256" key="3">
    <source>
        <dbReference type="ARBA" id="ARBA00022737"/>
    </source>
</evidence>
<reference evidence="4" key="1">
    <citation type="journal article" date="2020" name="bioRxiv">
        <title>Comparative genomics of Chlamydomonas.</title>
        <authorList>
            <person name="Craig R.J."/>
            <person name="Hasan A.R."/>
            <person name="Ness R.W."/>
            <person name="Keightley P.D."/>
        </authorList>
    </citation>
    <scope>NUCLEOTIDE SEQUENCE</scope>
    <source>
        <strain evidence="4">CCAP 11/70</strain>
    </source>
</reference>
<keyword evidence="2" id="KW-0433">Leucine-rich repeat</keyword>
<dbReference type="PANTHER" id="PTHR18849">
    <property type="entry name" value="LEUCINE RICH REPEAT PROTEIN"/>
    <property type="match status" value="1"/>
</dbReference>
<dbReference type="GO" id="GO:0005930">
    <property type="term" value="C:axoneme"/>
    <property type="evidence" value="ECO:0007669"/>
    <property type="project" value="UniProtKB-SubCell"/>
</dbReference>
<dbReference type="Proteomes" id="UP000612055">
    <property type="component" value="Unassembled WGS sequence"/>
</dbReference>
<proteinExistence type="predicted"/>
<dbReference type="PANTHER" id="PTHR18849:SF0">
    <property type="entry name" value="CILIA- AND FLAGELLA-ASSOCIATED PROTEIN 410-RELATED"/>
    <property type="match status" value="1"/>
</dbReference>
<organism evidence="4 5">
    <name type="scientific">Edaphochlamys debaryana</name>
    <dbReference type="NCBI Taxonomy" id="47281"/>
    <lineage>
        <taxon>Eukaryota</taxon>
        <taxon>Viridiplantae</taxon>
        <taxon>Chlorophyta</taxon>
        <taxon>core chlorophytes</taxon>
        <taxon>Chlorophyceae</taxon>
        <taxon>CS clade</taxon>
        <taxon>Chlamydomonadales</taxon>
        <taxon>Chlamydomonadales incertae sedis</taxon>
        <taxon>Edaphochlamys</taxon>
    </lineage>
</organism>
<evidence type="ECO:0000256" key="2">
    <source>
        <dbReference type="ARBA" id="ARBA00022614"/>
    </source>
</evidence>
<dbReference type="Gene3D" id="3.80.10.10">
    <property type="entry name" value="Ribonuclease Inhibitor"/>
    <property type="match status" value="1"/>
</dbReference>
<dbReference type="SMART" id="SM00365">
    <property type="entry name" value="LRR_SD22"/>
    <property type="match status" value="2"/>
</dbReference>
<accession>A0A835XST0</accession>
<keyword evidence="3" id="KW-0677">Repeat</keyword>
<dbReference type="AlphaFoldDB" id="A0A835XST0"/>
<gene>
    <name evidence="4" type="ORF">HYH03_012073</name>
</gene>
<evidence type="ECO:0000313" key="5">
    <source>
        <dbReference type="Proteomes" id="UP000612055"/>
    </source>
</evidence>
<sequence length="108" mass="12420">MGRITERLIRQRAEHNEGMVSTLEEVALHQQNIEKIEVLGKQCPKLKILYLQSNLIGKIQNLHKLKELEYLNLAMNNVTKLQNLQRCESLKKLDLTINFVSKAGLLIA</sequence>
<dbReference type="SUPFAM" id="SSF52058">
    <property type="entry name" value="L domain-like"/>
    <property type="match status" value="1"/>
</dbReference>
<protein>
    <submittedName>
        <fullName evidence="4">Uncharacterized protein</fullName>
    </submittedName>
</protein>
<keyword evidence="5" id="KW-1185">Reference proteome</keyword>
<evidence type="ECO:0000313" key="4">
    <source>
        <dbReference type="EMBL" id="KAG2489436.1"/>
    </source>
</evidence>
<dbReference type="PROSITE" id="PS51450">
    <property type="entry name" value="LRR"/>
    <property type="match status" value="2"/>
</dbReference>
<evidence type="ECO:0000256" key="1">
    <source>
        <dbReference type="ARBA" id="ARBA00004430"/>
    </source>
</evidence>
<dbReference type="InterPro" id="IPR001611">
    <property type="entry name" value="Leu-rich_rpt"/>
</dbReference>
<comment type="subcellular location">
    <subcellularLocation>
        <location evidence="1">Cytoplasm</location>
        <location evidence="1">Cytoskeleton</location>
        <location evidence="1">Cilium axoneme</location>
    </subcellularLocation>
</comment>
<comment type="caution">
    <text evidence="4">The sequence shown here is derived from an EMBL/GenBank/DDBJ whole genome shotgun (WGS) entry which is preliminary data.</text>
</comment>
<dbReference type="InterPro" id="IPR032675">
    <property type="entry name" value="LRR_dom_sf"/>
</dbReference>
<name>A0A835XST0_9CHLO</name>
<dbReference type="EMBL" id="JAEHOE010000073">
    <property type="protein sequence ID" value="KAG2489436.1"/>
    <property type="molecule type" value="Genomic_DNA"/>
</dbReference>
<dbReference type="OrthoDB" id="10250990at2759"/>